<dbReference type="GO" id="GO:0030623">
    <property type="term" value="F:U5 snRNA binding"/>
    <property type="evidence" value="ECO:0007669"/>
    <property type="project" value="TreeGrafter"/>
</dbReference>
<dbReference type="AlphaFoldDB" id="A0A8S3BRW2"/>
<reference evidence="2" key="1">
    <citation type="submission" date="2021-02" db="EMBL/GenBank/DDBJ databases">
        <authorList>
            <person name="Nowell W R."/>
        </authorList>
    </citation>
    <scope>NUCLEOTIDE SEQUENCE</scope>
</reference>
<dbReference type="GO" id="GO:0030620">
    <property type="term" value="F:U2 snRNA binding"/>
    <property type="evidence" value="ECO:0007669"/>
    <property type="project" value="TreeGrafter"/>
</dbReference>
<dbReference type="EMBL" id="CAJOBJ010157015">
    <property type="protein sequence ID" value="CAF4830682.1"/>
    <property type="molecule type" value="Genomic_DNA"/>
</dbReference>
<protein>
    <recommendedName>
        <fullName evidence="1">PROCT domain-containing protein</fullName>
    </recommendedName>
</protein>
<dbReference type="PANTHER" id="PTHR11140">
    <property type="entry name" value="PRE-MRNA SPLICING FACTOR PRP8"/>
    <property type="match status" value="1"/>
</dbReference>
<dbReference type="Gene3D" id="3.40.140.10">
    <property type="entry name" value="Cytidine Deaminase, domain 2"/>
    <property type="match status" value="2"/>
</dbReference>
<proteinExistence type="predicted"/>
<dbReference type="GO" id="GO:0030619">
    <property type="term" value="F:U1 snRNA binding"/>
    <property type="evidence" value="ECO:0007669"/>
    <property type="project" value="TreeGrafter"/>
</dbReference>
<dbReference type="GO" id="GO:0097157">
    <property type="term" value="F:pre-mRNA intronic binding"/>
    <property type="evidence" value="ECO:0007669"/>
    <property type="project" value="TreeGrafter"/>
</dbReference>
<evidence type="ECO:0000313" key="2">
    <source>
        <dbReference type="EMBL" id="CAF4830682.1"/>
    </source>
</evidence>
<name>A0A8S3BRW2_9BILA</name>
<dbReference type="InterPro" id="IPR027652">
    <property type="entry name" value="PRP8"/>
</dbReference>
<feature type="domain" description="PROCT" evidence="1">
    <location>
        <begin position="85"/>
        <end position="119"/>
    </location>
</feature>
<evidence type="ECO:0000313" key="3">
    <source>
        <dbReference type="Proteomes" id="UP000681720"/>
    </source>
</evidence>
<dbReference type="GO" id="GO:0017070">
    <property type="term" value="F:U6 snRNA binding"/>
    <property type="evidence" value="ECO:0007669"/>
    <property type="project" value="TreeGrafter"/>
</dbReference>
<dbReference type="GO" id="GO:0005682">
    <property type="term" value="C:U5 snRNP"/>
    <property type="evidence" value="ECO:0007669"/>
    <property type="project" value="TreeGrafter"/>
</dbReference>
<feature type="non-terminal residue" evidence="2">
    <location>
        <position position="1"/>
    </location>
</feature>
<dbReference type="Proteomes" id="UP000681720">
    <property type="component" value="Unassembled WGS sequence"/>
</dbReference>
<dbReference type="Pfam" id="PF08084">
    <property type="entry name" value="PROCT"/>
    <property type="match status" value="2"/>
</dbReference>
<evidence type="ECO:0000259" key="1">
    <source>
        <dbReference type="Pfam" id="PF08084"/>
    </source>
</evidence>
<dbReference type="InterPro" id="IPR012984">
    <property type="entry name" value="PROCT"/>
</dbReference>
<feature type="domain" description="PROCT" evidence="1">
    <location>
        <begin position="34"/>
        <end position="83"/>
    </location>
</feature>
<organism evidence="2 3">
    <name type="scientific">Rotaria magnacalcarata</name>
    <dbReference type="NCBI Taxonomy" id="392030"/>
    <lineage>
        <taxon>Eukaryota</taxon>
        <taxon>Metazoa</taxon>
        <taxon>Spiralia</taxon>
        <taxon>Gnathifera</taxon>
        <taxon>Rotifera</taxon>
        <taxon>Eurotatoria</taxon>
        <taxon>Bdelloidea</taxon>
        <taxon>Philodinida</taxon>
        <taxon>Philodinidae</taxon>
        <taxon>Rotaria</taxon>
    </lineage>
</organism>
<dbReference type="GO" id="GO:0000244">
    <property type="term" value="P:spliceosomal tri-snRNP complex assembly"/>
    <property type="evidence" value="ECO:0007669"/>
    <property type="project" value="TreeGrafter"/>
</dbReference>
<comment type="caution">
    <text evidence="2">The sequence shown here is derived from an EMBL/GenBank/DDBJ whole genome shotgun (WGS) entry which is preliminary data.</text>
</comment>
<dbReference type="GO" id="GO:0071013">
    <property type="term" value="C:catalytic step 2 spliceosome"/>
    <property type="evidence" value="ECO:0007669"/>
    <property type="project" value="TreeGrafter"/>
</dbReference>
<sequence length="121" mass="13812">HTQPNELPQFSPQDITTPAKIMNAHASWNGEKTIVITCSFTSGSASLKAYKLTPTGYDWGRSNTDRGNNPKGYAPSHYEKVQLDVRHDADMKYDLILSNPKEFYHEIHRPSHFMNFSNEEN</sequence>
<accession>A0A8S3BRW2</accession>
<dbReference type="PANTHER" id="PTHR11140:SF0">
    <property type="entry name" value="PRE-MRNA-PROCESSING-SPLICING FACTOR 8"/>
    <property type="match status" value="1"/>
</dbReference>
<gene>
    <name evidence="2" type="ORF">GIL414_LOCUS48439</name>
</gene>